<reference evidence="1" key="1">
    <citation type="submission" date="2014-09" db="EMBL/GenBank/DDBJ databases">
        <authorList>
            <person name="Magalhaes I.L.F."/>
            <person name="Oliveira U."/>
            <person name="Santos F.R."/>
            <person name="Vidigal T.H.D.A."/>
            <person name="Brescovit A.D."/>
            <person name="Santos A.J."/>
        </authorList>
    </citation>
    <scope>NUCLEOTIDE SEQUENCE</scope>
    <source>
        <tissue evidence="1">Shoot tissue taken approximately 20 cm above the soil surface</tissue>
    </source>
</reference>
<proteinExistence type="predicted"/>
<protein>
    <submittedName>
        <fullName evidence="1">Uncharacterized protein</fullName>
    </submittedName>
</protein>
<name>A0A0A9Q509_ARUDO</name>
<sequence length="77" mass="8641">MEVIVHQQFFYGAKSYNKISSVKENGDLHCSYCAKILSCHISQILSVSREETRKLYKPIPSALKGILICNAGWPPPC</sequence>
<reference evidence="1" key="2">
    <citation type="journal article" date="2015" name="Data Brief">
        <title>Shoot transcriptome of the giant reed, Arundo donax.</title>
        <authorList>
            <person name="Barrero R.A."/>
            <person name="Guerrero F.D."/>
            <person name="Moolhuijzen P."/>
            <person name="Goolsby J.A."/>
            <person name="Tidwell J."/>
            <person name="Bellgard S.E."/>
            <person name="Bellgard M.I."/>
        </authorList>
    </citation>
    <scope>NUCLEOTIDE SEQUENCE</scope>
    <source>
        <tissue evidence="1">Shoot tissue taken approximately 20 cm above the soil surface</tissue>
    </source>
</reference>
<organism evidence="1">
    <name type="scientific">Arundo donax</name>
    <name type="common">Giant reed</name>
    <name type="synonym">Donax arundinaceus</name>
    <dbReference type="NCBI Taxonomy" id="35708"/>
    <lineage>
        <taxon>Eukaryota</taxon>
        <taxon>Viridiplantae</taxon>
        <taxon>Streptophyta</taxon>
        <taxon>Embryophyta</taxon>
        <taxon>Tracheophyta</taxon>
        <taxon>Spermatophyta</taxon>
        <taxon>Magnoliopsida</taxon>
        <taxon>Liliopsida</taxon>
        <taxon>Poales</taxon>
        <taxon>Poaceae</taxon>
        <taxon>PACMAD clade</taxon>
        <taxon>Arundinoideae</taxon>
        <taxon>Arundineae</taxon>
        <taxon>Arundo</taxon>
    </lineage>
</organism>
<evidence type="ECO:0000313" key="1">
    <source>
        <dbReference type="EMBL" id="JAD69193.1"/>
    </source>
</evidence>
<accession>A0A0A9Q509</accession>
<dbReference type="AlphaFoldDB" id="A0A0A9Q509"/>
<dbReference type="EMBL" id="GBRH01228702">
    <property type="protein sequence ID" value="JAD69193.1"/>
    <property type="molecule type" value="Transcribed_RNA"/>
</dbReference>